<evidence type="ECO:0000259" key="5">
    <source>
        <dbReference type="Pfam" id="PF00389"/>
    </source>
</evidence>
<feature type="domain" description="D-isomer specific 2-hydroxyacid dehydrogenase catalytic" evidence="5">
    <location>
        <begin position="4"/>
        <end position="310"/>
    </location>
</feature>
<feature type="domain" description="D-isomer specific 2-hydroxyacid dehydrogenase NAD-binding" evidence="6">
    <location>
        <begin position="106"/>
        <end position="283"/>
    </location>
</feature>
<keyword evidence="3" id="KW-0520">NAD</keyword>
<dbReference type="EMBL" id="CP137852">
    <property type="protein sequence ID" value="WPB85757.1"/>
    <property type="molecule type" value="Genomic_DNA"/>
</dbReference>
<protein>
    <submittedName>
        <fullName evidence="7">Hydroxyacid dehydrogenase</fullName>
    </submittedName>
</protein>
<name>A0ABZ0PJF1_9PROT</name>
<evidence type="ECO:0000313" key="7">
    <source>
        <dbReference type="EMBL" id="WPB85757.1"/>
    </source>
</evidence>
<reference evidence="7 8" key="1">
    <citation type="submission" date="2023-11" db="EMBL/GenBank/DDBJ databases">
        <title>Arctic aerobic anoxygenic photoheterotroph Sediminicoccus rosea KRV36 adapts its photosynthesis to long days of polar summer.</title>
        <authorList>
            <person name="Tomasch J."/>
            <person name="Kopejtka K."/>
            <person name="Bily T."/>
            <person name="Gardiner A.T."/>
            <person name="Gardian Z."/>
            <person name="Shivaramu S."/>
            <person name="Koblizek M."/>
            <person name="Engelhardt F."/>
            <person name="Kaftan D."/>
        </authorList>
    </citation>
    <scope>NUCLEOTIDE SEQUENCE [LARGE SCALE GENOMIC DNA]</scope>
    <source>
        <strain evidence="7 8">R-30</strain>
    </source>
</reference>
<evidence type="ECO:0000259" key="6">
    <source>
        <dbReference type="Pfam" id="PF02826"/>
    </source>
</evidence>
<evidence type="ECO:0000256" key="4">
    <source>
        <dbReference type="RuleBase" id="RU003719"/>
    </source>
</evidence>
<evidence type="ECO:0000256" key="2">
    <source>
        <dbReference type="ARBA" id="ARBA00023002"/>
    </source>
</evidence>
<dbReference type="PANTHER" id="PTHR42789">
    <property type="entry name" value="D-ISOMER SPECIFIC 2-HYDROXYACID DEHYDROGENASE FAMILY PROTEIN (AFU_ORTHOLOGUE AFUA_6G10090)"/>
    <property type="match status" value="1"/>
</dbReference>
<dbReference type="Pfam" id="PF00389">
    <property type="entry name" value="2-Hacid_dh"/>
    <property type="match status" value="1"/>
</dbReference>
<dbReference type="Gene3D" id="3.40.50.720">
    <property type="entry name" value="NAD(P)-binding Rossmann-like Domain"/>
    <property type="match status" value="2"/>
</dbReference>
<evidence type="ECO:0000256" key="1">
    <source>
        <dbReference type="ARBA" id="ARBA00005854"/>
    </source>
</evidence>
<organism evidence="7 8">
    <name type="scientific">Sediminicoccus rosea</name>
    <dbReference type="NCBI Taxonomy" id="1225128"/>
    <lineage>
        <taxon>Bacteria</taxon>
        <taxon>Pseudomonadati</taxon>
        <taxon>Pseudomonadota</taxon>
        <taxon>Alphaproteobacteria</taxon>
        <taxon>Acetobacterales</taxon>
        <taxon>Roseomonadaceae</taxon>
        <taxon>Sediminicoccus</taxon>
    </lineage>
</organism>
<dbReference type="PANTHER" id="PTHR42789:SF1">
    <property type="entry name" value="D-ISOMER SPECIFIC 2-HYDROXYACID DEHYDROGENASE FAMILY PROTEIN (AFU_ORTHOLOGUE AFUA_6G10090)"/>
    <property type="match status" value="1"/>
</dbReference>
<dbReference type="SUPFAM" id="SSF52283">
    <property type="entry name" value="Formate/glycerate dehydrogenase catalytic domain-like"/>
    <property type="match status" value="1"/>
</dbReference>
<gene>
    <name evidence="7" type="ORF">R9Z33_02530</name>
</gene>
<keyword evidence="2 4" id="KW-0560">Oxidoreductase</keyword>
<proteinExistence type="inferred from homology"/>
<dbReference type="RefSeq" id="WP_318649736.1">
    <property type="nucleotide sequence ID" value="NZ_CP137852.1"/>
</dbReference>
<dbReference type="InterPro" id="IPR050857">
    <property type="entry name" value="D-2-hydroxyacid_DH"/>
</dbReference>
<dbReference type="InterPro" id="IPR036291">
    <property type="entry name" value="NAD(P)-bd_dom_sf"/>
</dbReference>
<sequence>MPHVVLLRSLHPDAEAALKAEPGFTVETVHDTSRENLVKAMERGEAIIVRATPINADFLSFSPKLAIVARHGVGYDQVDVPELTKRGIPLTVTADANALSVAEHAMMLMLTIARQVQTYDANTRAFKWSSVEAPTTWDLAGMTLLVVGFGRIGGRVARLAAAFGMDVVVHDPYVAMNTVKGAGFRYAKTLQEGLAQADWVTMHCPSNAENRGMVNAEFLAAMKPGARFVNTARGTLVQEQALAGALRSGHVAAAGLDVFWDEPVVKDNPLLGVPNVVMTPHTAAATVQGMRRMGLSCVDSIIRHFKGEIDVDMVINKEVLRSNR</sequence>
<evidence type="ECO:0000313" key="8">
    <source>
        <dbReference type="Proteomes" id="UP001305521"/>
    </source>
</evidence>
<accession>A0ABZ0PJF1</accession>
<dbReference type="SUPFAM" id="SSF51735">
    <property type="entry name" value="NAD(P)-binding Rossmann-fold domains"/>
    <property type="match status" value="1"/>
</dbReference>
<dbReference type="InterPro" id="IPR006139">
    <property type="entry name" value="D-isomer_2_OHA_DH_cat_dom"/>
</dbReference>
<keyword evidence="8" id="KW-1185">Reference proteome</keyword>
<comment type="similarity">
    <text evidence="1 4">Belongs to the D-isomer specific 2-hydroxyacid dehydrogenase family.</text>
</comment>
<dbReference type="InterPro" id="IPR006140">
    <property type="entry name" value="D-isomer_DH_NAD-bd"/>
</dbReference>
<dbReference type="Proteomes" id="UP001305521">
    <property type="component" value="Chromosome"/>
</dbReference>
<evidence type="ECO:0000256" key="3">
    <source>
        <dbReference type="ARBA" id="ARBA00023027"/>
    </source>
</evidence>
<dbReference type="CDD" id="cd12173">
    <property type="entry name" value="PGDH_4"/>
    <property type="match status" value="1"/>
</dbReference>
<dbReference type="Pfam" id="PF02826">
    <property type="entry name" value="2-Hacid_dh_C"/>
    <property type="match status" value="1"/>
</dbReference>